<proteinExistence type="predicted"/>
<dbReference type="Proteomes" id="UP000250235">
    <property type="component" value="Unassembled WGS sequence"/>
</dbReference>
<dbReference type="AlphaFoldDB" id="A0A2Z7AS90"/>
<evidence type="ECO:0000313" key="2">
    <source>
        <dbReference type="EMBL" id="KZV22269.1"/>
    </source>
</evidence>
<sequence length="120" mass="12938">MYLTCWKTVADRDPVSRRRSGSFKISAGKRAWLQPESQGDWLFTVGGGRFAQSSPRPEARFLRQPALEGLTRSARTETPRNSDRNKSDQRVAVAGGGAWAAAGGDVGLWRRGAAESCGGG</sequence>
<accession>A0A2Z7AS90</accession>
<keyword evidence="3" id="KW-1185">Reference proteome</keyword>
<organism evidence="2 3">
    <name type="scientific">Dorcoceras hygrometricum</name>
    <dbReference type="NCBI Taxonomy" id="472368"/>
    <lineage>
        <taxon>Eukaryota</taxon>
        <taxon>Viridiplantae</taxon>
        <taxon>Streptophyta</taxon>
        <taxon>Embryophyta</taxon>
        <taxon>Tracheophyta</taxon>
        <taxon>Spermatophyta</taxon>
        <taxon>Magnoliopsida</taxon>
        <taxon>eudicotyledons</taxon>
        <taxon>Gunneridae</taxon>
        <taxon>Pentapetalae</taxon>
        <taxon>asterids</taxon>
        <taxon>lamiids</taxon>
        <taxon>Lamiales</taxon>
        <taxon>Gesneriaceae</taxon>
        <taxon>Didymocarpoideae</taxon>
        <taxon>Trichosporeae</taxon>
        <taxon>Loxocarpinae</taxon>
        <taxon>Dorcoceras</taxon>
    </lineage>
</organism>
<evidence type="ECO:0000256" key="1">
    <source>
        <dbReference type="SAM" id="MobiDB-lite"/>
    </source>
</evidence>
<dbReference type="EMBL" id="KV014407">
    <property type="protein sequence ID" value="KZV22269.1"/>
    <property type="molecule type" value="Genomic_DNA"/>
</dbReference>
<evidence type="ECO:0000313" key="3">
    <source>
        <dbReference type="Proteomes" id="UP000250235"/>
    </source>
</evidence>
<gene>
    <name evidence="2" type="ORF">F511_07470</name>
</gene>
<protein>
    <submittedName>
        <fullName evidence="2">Uncharacterized protein</fullName>
    </submittedName>
</protein>
<reference evidence="2 3" key="1">
    <citation type="journal article" date="2015" name="Proc. Natl. Acad. Sci. U.S.A.">
        <title>The resurrection genome of Boea hygrometrica: A blueprint for survival of dehydration.</title>
        <authorList>
            <person name="Xiao L."/>
            <person name="Yang G."/>
            <person name="Zhang L."/>
            <person name="Yang X."/>
            <person name="Zhao S."/>
            <person name="Ji Z."/>
            <person name="Zhou Q."/>
            <person name="Hu M."/>
            <person name="Wang Y."/>
            <person name="Chen M."/>
            <person name="Xu Y."/>
            <person name="Jin H."/>
            <person name="Xiao X."/>
            <person name="Hu G."/>
            <person name="Bao F."/>
            <person name="Hu Y."/>
            <person name="Wan P."/>
            <person name="Li L."/>
            <person name="Deng X."/>
            <person name="Kuang T."/>
            <person name="Xiang C."/>
            <person name="Zhu J.K."/>
            <person name="Oliver M.J."/>
            <person name="He Y."/>
        </authorList>
    </citation>
    <scope>NUCLEOTIDE SEQUENCE [LARGE SCALE GENOMIC DNA]</scope>
    <source>
        <strain evidence="3">cv. XS01</strain>
    </source>
</reference>
<feature type="region of interest" description="Disordered" evidence="1">
    <location>
        <begin position="65"/>
        <end position="90"/>
    </location>
</feature>
<feature type="compositionally biased region" description="Basic and acidic residues" evidence="1">
    <location>
        <begin position="74"/>
        <end position="89"/>
    </location>
</feature>
<name>A0A2Z7AS90_9LAMI</name>